<name>A0AAD9H0S1_9STRA</name>
<dbReference type="EMBL" id="JASMQC010000001">
    <property type="protein sequence ID" value="KAK1948447.1"/>
    <property type="molecule type" value="Genomic_DNA"/>
</dbReference>
<evidence type="ECO:0008006" key="3">
    <source>
        <dbReference type="Google" id="ProtNLM"/>
    </source>
</evidence>
<keyword evidence="2" id="KW-1185">Reference proteome</keyword>
<gene>
    <name evidence="1" type="ORF">P3T76_000736</name>
</gene>
<dbReference type="AlphaFoldDB" id="A0AAD9H0S1"/>
<evidence type="ECO:0000313" key="1">
    <source>
        <dbReference type="EMBL" id="KAK1948447.1"/>
    </source>
</evidence>
<protein>
    <recommendedName>
        <fullName evidence="3">YjeF N-terminal domain-containing protein</fullName>
    </recommendedName>
</protein>
<reference evidence="1" key="1">
    <citation type="submission" date="2023-08" db="EMBL/GenBank/DDBJ databases">
        <title>Reference Genome Resource for the Citrus Pathogen Phytophthora citrophthora.</title>
        <authorList>
            <person name="Moller H."/>
            <person name="Coetzee B."/>
            <person name="Rose L.J."/>
            <person name="Van Niekerk J.M."/>
        </authorList>
    </citation>
    <scope>NUCLEOTIDE SEQUENCE</scope>
    <source>
        <strain evidence="1">STE-U-9442</strain>
    </source>
</reference>
<dbReference type="Proteomes" id="UP001259832">
    <property type="component" value="Unassembled WGS sequence"/>
</dbReference>
<organism evidence="1 2">
    <name type="scientific">Phytophthora citrophthora</name>
    <dbReference type="NCBI Taxonomy" id="4793"/>
    <lineage>
        <taxon>Eukaryota</taxon>
        <taxon>Sar</taxon>
        <taxon>Stramenopiles</taxon>
        <taxon>Oomycota</taxon>
        <taxon>Peronosporomycetes</taxon>
        <taxon>Peronosporales</taxon>
        <taxon>Peronosporaceae</taxon>
        <taxon>Phytophthora</taxon>
    </lineage>
</organism>
<evidence type="ECO:0000313" key="2">
    <source>
        <dbReference type="Proteomes" id="UP001259832"/>
    </source>
</evidence>
<accession>A0AAD9H0S1</accession>
<proteinExistence type="predicted"/>
<comment type="caution">
    <text evidence="1">The sequence shown here is derived from an EMBL/GenBank/DDBJ whole genome shotgun (WGS) entry which is preliminary data.</text>
</comment>
<sequence length="70" mass="7572">MPSHLFGARTCPVLAIDTPSGLAPTGPEFLEIVEPIDQILVHGWRLTCSGRSAEFYSPFLVRSALNTTGE</sequence>